<dbReference type="CDD" id="cd02440">
    <property type="entry name" value="AdoMet_MTases"/>
    <property type="match status" value="1"/>
</dbReference>
<keyword evidence="2" id="KW-0808">Transferase</keyword>
<accession>A0A3R9LP56</accession>
<reference evidence="2 3" key="1">
    <citation type="submission" date="2018-12" db="EMBL/GenBank/DDBJ databases">
        <authorList>
            <person name="Feng G."/>
            <person name="Zhu H."/>
        </authorList>
    </citation>
    <scope>NUCLEOTIDE SEQUENCE [LARGE SCALE GENOMIC DNA]</scope>
    <source>
        <strain evidence="2 3">9PBR-2</strain>
    </source>
</reference>
<dbReference type="GO" id="GO:0032259">
    <property type="term" value="P:methylation"/>
    <property type="evidence" value="ECO:0007669"/>
    <property type="project" value="UniProtKB-KW"/>
</dbReference>
<evidence type="ECO:0000313" key="3">
    <source>
        <dbReference type="Proteomes" id="UP000280066"/>
    </source>
</evidence>
<protein>
    <submittedName>
        <fullName evidence="2">Class I SAM-dependent methyltransferase</fullName>
    </submittedName>
</protein>
<dbReference type="Proteomes" id="UP000280066">
    <property type="component" value="Unassembled WGS sequence"/>
</dbReference>
<keyword evidence="3" id="KW-1185">Reference proteome</keyword>
<dbReference type="GO" id="GO:0008168">
    <property type="term" value="F:methyltransferase activity"/>
    <property type="evidence" value="ECO:0007669"/>
    <property type="project" value="UniProtKB-KW"/>
</dbReference>
<dbReference type="OrthoDB" id="9788660at2"/>
<dbReference type="InterPro" id="IPR041698">
    <property type="entry name" value="Methyltransf_25"/>
</dbReference>
<dbReference type="InterPro" id="IPR029063">
    <property type="entry name" value="SAM-dependent_MTases_sf"/>
</dbReference>
<evidence type="ECO:0000259" key="1">
    <source>
        <dbReference type="Pfam" id="PF13649"/>
    </source>
</evidence>
<sequence length="209" mass="23224">MLPSTSSTQHINQEALSLLALTNLPLEVPILDLGAGACTFLNSLLEQGYTNLIAVDVSAVALEEHRRQLSAEQVERVLWLVDDVTHAEELRLLDPILLWHDRAMLSLLGLPEQLHAYRALLDHMVEPGQGWVLLSVEVPVQAPHLGDLSRQPYSLAGLVTFLGADYALQQHREYMQQLPSGAKVPCLYALFKRHLQTTTPFRPTSPVQA</sequence>
<dbReference type="EMBL" id="RWIS01000021">
    <property type="protein sequence ID" value="RSK23938.1"/>
    <property type="molecule type" value="Genomic_DNA"/>
</dbReference>
<proteinExistence type="predicted"/>
<feature type="domain" description="Methyltransferase" evidence="1">
    <location>
        <begin position="30"/>
        <end position="88"/>
    </location>
</feature>
<keyword evidence="2" id="KW-0489">Methyltransferase</keyword>
<dbReference type="SUPFAM" id="SSF53335">
    <property type="entry name" value="S-adenosyl-L-methionine-dependent methyltransferases"/>
    <property type="match status" value="1"/>
</dbReference>
<comment type="caution">
    <text evidence="2">The sequence shown here is derived from an EMBL/GenBank/DDBJ whole genome shotgun (WGS) entry which is preliminary data.</text>
</comment>
<gene>
    <name evidence="2" type="ORF">EI290_21360</name>
</gene>
<dbReference type="AlphaFoldDB" id="A0A3R9LP56"/>
<name>A0A3R9LP56_9BACT</name>
<dbReference type="Pfam" id="PF13649">
    <property type="entry name" value="Methyltransf_25"/>
    <property type="match status" value="1"/>
</dbReference>
<organism evidence="2 3">
    <name type="scientific">Hymenobacter metallilatus</name>
    <dbReference type="NCBI Taxonomy" id="2493666"/>
    <lineage>
        <taxon>Bacteria</taxon>
        <taxon>Pseudomonadati</taxon>
        <taxon>Bacteroidota</taxon>
        <taxon>Cytophagia</taxon>
        <taxon>Cytophagales</taxon>
        <taxon>Hymenobacteraceae</taxon>
        <taxon>Hymenobacter</taxon>
    </lineage>
</organism>
<dbReference type="Gene3D" id="3.40.50.150">
    <property type="entry name" value="Vaccinia Virus protein VP39"/>
    <property type="match status" value="1"/>
</dbReference>
<dbReference type="RefSeq" id="WP_125433687.1">
    <property type="nucleotide sequence ID" value="NZ_RWIS01000021.1"/>
</dbReference>
<evidence type="ECO:0000313" key="2">
    <source>
        <dbReference type="EMBL" id="RSK23938.1"/>
    </source>
</evidence>